<keyword evidence="3" id="KW-1185">Reference proteome</keyword>
<reference evidence="2" key="1">
    <citation type="submission" date="2020-03" db="EMBL/GenBank/DDBJ databases">
        <title>Draft Genome Sequence of Cylindrodendrum hubeiense.</title>
        <authorList>
            <person name="Buettner E."/>
            <person name="Kellner H."/>
        </authorList>
    </citation>
    <scope>NUCLEOTIDE SEQUENCE</scope>
    <source>
        <strain evidence="2">IHI 201604</strain>
    </source>
</reference>
<comment type="caution">
    <text evidence="2">The sequence shown here is derived from an EMBL/GenBank/DDBJ whole genome shotgun (WGS) entry which is preliminary data.</text>
</comment>
<evidence type="ECO:0000256" key="1">
    <source>
        <dbReference type="SAM" id="MobiDB-lite"/>
    </source>
</evidence>
<evidence type="ECO:0000313" key="3">
    <source>
        <dbReference type="Proteomes" id="UP000722485"/>
    </source>
</evidence>
<dbReference type="AlphaFoldDB" id="A0A9P5L783"/>
<feature type="region of interest" description="Disordered" evidence="1">
    <location>
        <begin position="1"/>
        <end position="49"/>
    </location>
</feature>
<dbReference type="Proteomes" id="UP000722485">
    <property type="component" value="Unassembled WGS sequence"/>
</dbReference>
<dbReference type="OrthoDB" id="10376522at2759"/>
<feature type="compositionally biased region" description="Basic and acidic residues" evidence="1">
    <location>
        <begin position="11"/>
        <end position="24"/>
    </location>
</feature>
<dbReference type="EMBL" id="JAANBB010000342">
    <property type="protein sequence ID" value="KAF7543769.1"/>
    <property type="molecule type" value="Genomic_DNA"/>
</dbReference>
<organism evidence="2 3">
    <name type="scientific">Cylindrodendrum hubeiense</name>
    <dbReference type="NCBI Taxonomy" id="595255"/>
    <lineage>
        <taxon>Eukaryota</taxon>
        <taxon>Fungi</taxon>
        <taxon>Dikarya</taxon>
        <taxon>Ascomycota</taxon>
        <taxon>Pezizomycotina</taxon>
        <taxon>Sordariomycetes</taxon>
        <taxon>Hypocreomycetidae</taxon>
        <taxon>Hypocreales</taxon>
        <taxon>Nectriaceae</taxon>
        <taxon>Cylindrodendrum</taxon>
    </lineage>
</organism>
<sequence length="136" mass="15645">MDSFATRWLRQSREKPHDEGESHQETTGSEPSLEEPTYTGEDEDKQPGGVSFTALLAQASLTWTESSEPAPSRPDYTDYEHVEYGTTELVLAPEIVERERRPYAFNFHHLYTMIPTGRSLRFAMCEFEYWVNCSGD</sequence>
<evidence type="ECO:0000313" key="2">
    <source>
        <dbReference type="EMBL" id="KAF7543769.1"/>
    </source>
</evidence>
<gene>
    <name evidence="2" type="ORF">G7Z17_g10469</name>
</gene>
<protein>
    <submittedName>
        <fullName evidence="2">Uncharacterized protein</fullName>
    </submittedName>
</protein>
<name>A0A9P5L783_9HYPO</name>
<proteinExistence type="predicted"/>
<accession>A0A9P5L783</accession>